<dbReference type="AlphaFoldDB" id="A0A316YYS4"/>
<reference evidence="4 5" key="1">
    <citation type="journal article" date="2018" name="Mol. Biol. Evol.">
        <title>Broad Genomic Sampling Reveals a Smut Pathogenic Ancestry of the Fungal Clade Ustilaginomycotina.</title>
        <authorList>
            <person name="Kijpornyongpan T."/>
            <person name="Mondo S.J."/>
            <person name="Barry K."/>
            <person name="Sandor L."/>
            <person name="Lee J."/>
            <person name="Lipzen A."/>
            <person name="Pangilinan J."/>
            <person name="LaButti K."/>
            <person name="Hainaut M."/>
            <person name="Henrissat B."/>
            <person name="Grigoriev I.V."/>
            <person name="Spatafora J.W."/>
            <person name="Aime M.C."/>
        </authorList>
    </citation>
    <scope>NUCLEOTIDE SEQUENCE [LARGE SCALE GENOMIC DNA]</scope>
    <source>
        <strain evidence="4 5">MCA 4186</strain>
    </source>
</reference>
<dbReference type="SUPFAM" id="SSF50475">
    <property type="entry name" value="FMN-binding split barrel"/>
    <property type="match status" value="1"/>
</dbReference>
<feature type="domain" description="CREG-like beta-barrel" evidence="3">
    <location>
        <begin position="35"/>
        <end position="226"/>
    </location>
</feature>
<evidence type="ECO:0000256" key="2">
    <source>
        <dbReference type="SAM" id="SignalP"/>
    </source>
</evidence>
<dbReference type="InterPro" id="IPR012349">
    <property type="entry name" value="Split_barrel_FMN-bd"/>
</dbReference>
<keyword evidence="5" id="KW-1185">Reference proteome</keyword>
<evidence type="ECO:0000259" key="3">
    <source>
        <dbReference type="Pfam" id="PF13883"/>
    </source>
</evidence>
<dbReference type="RefSeq" id="XP_025594899.1">
    <property type="nucleotide sequence ID" value="XM_025743589.1"/>
</dbReference>
<dbReference type="PANTHER" id="PTHR37273:SF1">
    <property type="entry name" value="ADL397C-AP"/>
    <property type="match status" value="1"/>
</dbReference>
<evidence type="ECO:0000313" key="5">
    <source>
        <dbReference type="Proteomes" id="UP000245946"/>
    </source>
</evidence>
<feature type="chain" id="PRO_5016351223" description="CREG-like beta-barrel domain-containing protein" evidence="2">
    <location>
        <begin position="26"/>
        <end position="264"/>
    </location>
</feature>
<dbReference type="OrthoDB" id="2138282at2759"/>
<keyword evidence="2" id="KW-0732">Signal</keyword>
<organism evidence="4 5">
    <name type="scientific">Tilletiopsis washingtonensis</name>
    <dbReference type="NCBI Taxonomy" id="58919"/>
    <lineage>
        <taxon>Eukaryota</taxon>
        <taxon>Fungi</taxon>
        <taxon>Dikarya</taxon>
        <taxon>Basidiomycota</taxon>
        <taxon>Ustilaginomycotina</taxon>
        <taxon>Exobasidiomycetes</taxon>
        <taxon>Entylomatales</taxon>
        <taxon>Entylomatales incertae sedis</taxon>
        <taxon>Tilletiopsis</taxon>
    </lineage>
</organism>
<dbReference type="Proteomes" id="UP000245946">
    <property type="component" value="Unassembled WGS sequence"/>
</dbReference>
<accession>A0A316YYS4</accession>
<evidence type="ECO:0000256" key="1">
    <source>
        <dbReference type="SAM" id="MobiDB-lite"/>
    </source>
</evidence>
<evidence type="ECO:0000313" key="4">
    <source>
        <dbReference type="EMBL" id="PWN94620.1"/>
    </source>
</evidence>
<dbReference type="Pfam" id="PF13883">
    <property type="entry name" value="CREG_beta-barrel"/>
    <property type="match status" value="1"/>
</dbReference>
<dbReference type="InterPro" id="IPR055343">
    <property type="entry name" value="CREG_beta-barrel"/>
</dbReference>
<dbReference type="GeneID" id="37271133"/>
<sequence length="264" mass="28884">MRLLPPHALLSLCSAALLCAAGVRAEEEYEPIARVPARARALLHDPSHHGVGVLSTIYPDNHTDEALRGAVCSGAEYFAPCGPEGDLVFIALTISQNWRNVLYSASHNATFSITPDTSFSSPDARHTAPGSHDWSPARPAWRRGMPSKPRMTLYGDVHELPRGSPEAHEAARCFLHLHPDARHWADGSRDSPHEARWVRLRAQKVYRVGGFGDESRIGWIDIDAYRKADPRDAGLGPGIEEPAHHAPAALFAENMPAPAPLIFQ</sequence>
<proteinExistence type="predicted"/>
<dbReference type="PANTHER" id="PTHR37273">
    <property type="entry name" value="CHROMOSOME 8, WHOLE GENOME SHOTGUN SEQUENCE"/>
    <property type="match status" value="1"/>
</dbReference>
<dbReference type="Gene3D" id="2.30.110.10">
    <property type="entry name" value="Electron Transport, Fmn-binding Protein, Chain A"/>
    <property type="match status" value="1"/>
</dbReference>
<name>A0A316YYS4_9BASI</name>
<feature type="signal peptide" evidence="2">
    <location>
        <begin position="1"/>
        <end position="25"/>
    </location>
</feature>
<dbReference type="STRING" id="58919.A0A316YYS4"/>
<dbReference type="EMBL" id="KZ819310">
    <property type="protein sequence ID" value="PWN94620.1"/>
    <property type="molecule type" value="Genomic_DNA"/>
</dbReference>
<protein>
    <recommendedName>
        <fullName evidence="3">CREG-like beta-barrel domain-containing protein</fullName>
    </recommendedName>
</protein>
<gene>
    <name evidence="4" type="ORF">FA09DRAFT_332749</name>
</gene>
<feature type="region of interest" description="Disordered" evidence="1">
    <location>
        <begin position="118"/>
        <end position="141"/>
    </location>
</feature>